<evidence type="ECO:0000313" key="3">
    <source>
        <dbReference type="Proteomes" id="UP000054107"/>
    </source>
</evidence>
<dbReference type="AlphaFoldDB" id="A0A0B7NHQ4"/>
<accession>A0A0B7NHQ4</accession>
<reference evidence="2 3" key="1">
    <citation type="submission" date="2014-09" db="EMBL/GenBank/DDBJ databases">
        <authorList>
            <person name="Ellenberger Sabrina"/>
        </authorList>
    </citation>
    <scope>NUCLEOTIDE SEQUENCE [LARGE SCALE GENOMIC DNA]</scope>
    <source>
        <strain evidence="2 3">CBS 412.66</strain>
    </source>
</reference>
<dbReference type="EMBL" id="LN731212">
    <property type="protein sequence ID" value="CEP14436.1"/>
    <property type="molecule type" value="Genomic_DNA"/>
</dbReference>
<keyword evidence="3" id="KW-1185">Reference proteome</keyword>
<feature type="region of interest" description="Disordered" evidence="1">
    <location>
        <begin position="1"/>
        <end position="22"/>
    </location>
</feature>
<name>A0A0B7NHQ4_9FUNG</name>
<sequence>MHLHNITTTDTSNNMTPEDGLDERWDGNLGYYHQANPNEQQKELALEVLLQQNLNIHQPLKEASPPLSVKSDGSINTACFREDLDEDYFECSNMNSPTVIQVDTVPTPSNTPPCSSAKVQHGSYLPPAFTKDDRKDDLSIVALNDLSPNECIAVLKQQEIQDAEFNEEHSKTMTTSMPAKTPPASLPEYHLDLVRYYTDALLRMTDPCMMQSIVSTLPAMYLDYISSLNLYSRS</sequence>
<dbReference type="Proteomes" id="UP000054107">
    <property type="component" value="Unassembled WGS sequence"/>
</dbReference>
<proteinExistence type="predicted"/>
<protein>
    <submittedName>
        <fullName evidence="2">Uncharacterized protein</fullName>
    </submittedName>
</protein>
<feature type="compositionally biased region" description="Polar residues" evidence="1">
    <location>
        <begin position="1"/>
        <end position="16"/>
    </location>
</feature>
<evidence type="ECO:0000313" key="2">
    <source>
        <dbReference type="EMBL" id="CEP14436.1"/>
    </source>
</evidence>
<evidence type="ECO:0000256" key="1">
    <source>
        <dbReference type="SAM" id="MobiDB-lite"/>
    </source>
</evidence>
<dbReference type="OrthoDB" id="2265446at2759"/>
<gene>
    <name evidence="2" type="primary">PARPA_08616.1 scaffold 33405</name>
</gene>
<organism evidence="2 3">
    <name type="scientific">Parasitella parasitica</name>
    <dbReference type="NCBI Taxonomy" id="35722"/>
    <lineage>
        <taxon>Eukaryota</taxon>
        <taxon>Fungi</taxon>
        <taxon>Fungi incertae sedis</taxon>
        <taxon>Mucoromycota</taxon>
        <taxon>Mucoromycotina</taxon>
        <taxon>Mucoromycetes</taxon>
        <taxon>Mucorales</taxon>
        <taxon>Mucorineae</taxon>
        <taxon>Mucoraceae</taxon>
        <taxon>Parasitella</taxon>
    </lineage>
</organism>